<dbReference type="InterPro" id="IPR015422">
    <property type="entry name" value="PyrdxlP-dep_Trfase_small"/>
</dbReference>
<evidence type="ECO:0000313" key="10">
    <source>
        <dbReference type="EMBL" id="KRM02028.1"/>
    </source>
</evidence>
<keyword evidence="11" id="KW-1185">Reference proteome</keyword>
<dbReference type="EMBL" id="AZFN01000013">
    <property type="protein sequence ID" value="KRM02028.1"/>
    <property type="molecule type" value="Genomic_DNA"/>
</dbReference>
<dbReference type="AlphaFoldDB" id="A0A0R1VJH3"/>
<gene>
    <name evidence="10" type="ORF">FC60_GL000387</name>
</gene>
<proteinExistence type="inferred from homology"/>
<evidence type="ECO:0000256" key="4">
    <source>
        <dbReference type="ARBA" id="ARBA00022679"/>
    </source>
</evidence>
<comment type="catalytic activity">
    <reaction evidence="6 8">
        <text>(sulfur carrier)-H + L-cysteine = (sulfur carrier)-SH + L-alanine</text>
        <dbReference type="Rhea" id="RHEA:43892"/>
        <dbReference type="Rhea" id="RHEA-COMP:14737"/>
        <dbReference type="Rhea" id="RHEA-COMP:14739"/>
        <dbReference type="ChEBI" id="CHEBI:29917"/>
        <dbReference type="ChEBI" id="CHEBI:35235"/>
        <dbReference type="ChEBI" id="CHEBI:57972"/>
        <dbReference type="ChEBI" id="CHEBI:64428"/>
        <dbReference type="EC" id="2.8.1.7"/>
    </reaction>
</comment>
<dbReference type="PIRSF" id="PIRSF005572">
    <property type="entry name" value="NifS"/>
    <property type="match status" value="1"/>
</dbReference>
<evidence type="ECO:0000256" key="5">
    <source>
        <dbReference type="ARBA" id="ARBA00022898"/>
    </source>
</evidence>
<comment type="caution">
    <text evidence="10">The sequence shown here is derived from an EMBL/GenBank/DDBJ whole genome shotgun (WGS) entry which is preliminary data.</text>
</comment>
<evidence type="ECO:0000313" key="11">
    <source>
        <dbReference type="Proteomes" id="UP000051739"/>
    </source>
</evidence>
<reference evidence="10 11" key="1">
    <citation type="journal article" date="2015" name="Genome Announc.">
        <title>Expanding the biotechnology potential of lactobacilli through comparative genomics of 213 strains and associated genera.</title>
        <authorList>
            <person name="Sun Z."/>
            <person name="Harris H.M."/>
            <person name="McCann A."/>
            <person name="Guo C."/>
            <person name="Argimon S."/>
            <person name="Zhang W."/>
            <person name="Yang X."/>
            <person name="Jeffery I.B."/>
            <person name="Cooney J.C."/>
            <person name="Kagawa T.F."/>
            <person name="Liu W."/>
            <person name="Song Y."/>
            <person name="Salvetti E."/>
            <person name="Wrobel A."/>
            <person name="Rasinkangas P."/>
            <person name="Parkhill J."/>
            <person name="Rea M.C."/>
            <person name="O'Sullivan O."/>
            <person name="Ritari J."/>
            <person name="Douillard F.P."/>
            <person name="Paul Ross R."/>
            <person name="Yang R."/>
            <person name="Briner A.E."/>
            <person name="Felis G.E."/>
            <person name="de Vos W.M."/>
            <person name="Barrangou R."/>
            <person name="Klaenhammer T.R."/>
            <person name="Caufield P.W."/>
            <person name="Cui Y."/>
            <person name="Zhang H."/>
            <person name="O'Toole P.W."/>
        </authorList>
    </citation>
    <scope>NUCLEOTIDE SEQUENCE [LARGE SCALE GENOMIC DNA]</scope>
    <source>
        <strain evidence="10 11">DSM 16045</strain>
    </source>
</reference>
<dbReference type="PANTHER" id="PTHR43586">
    <property type="entry name" value="CYSTEINE DESULFURASE"/>
    <property type="match status" value="1"/>
</dbReference>
<dbReference type="EC" id="2.8.1.7" evidence="3 8"/>
<evidence type="ECO:0000256" key="3">
    <source>
        <dbReference type="ARBA" id="ARBA00012239"/>
    </source>
</evidence>
<evidence type="ECO:0000259" key="9">
    <source>
        <dbReference type="Pfam" id="PF00266"/>
    </source>
</evidence>
<keyword evidence="4 8" id="KW-0808">Transferase</keyword>
<comment type="function">
    <text evidence="8">Catalyzes the removal of elemental sulfur and selenium atoms from L-cysteine, L-cystine, L-selenocysteine, and L-selenocystine to produce L-alanine.</text>
</comment>
<dbReference type="Proteomes" id="UP000051739">
    <property type="component" value="Unassembled WGS sequence"/>
</dbReference>
<dbReference type="Gene3D" id="3.90.1150.10">
    <property type="entry name" value="Aspartate Aminotransferase, domain 1"/>
    <property type="match status" value="1"/>
</dbReference>
<dbReference type="RefSeq" id="WP_056937441.1">
    <property type="nucleotide sequence ID" value="NZ_AZFN01000013.1"/>
</dbReference>
<dbReference type="GO" id="GO:0031071">
    <property type="term" value="F:cysteine desulfurase activity"/>
    <property type="evidence" value="ECO:0007669"/>
    <property type="project" value="UniProtKB-UniRule"/>
</dbReference>
<dbReference type="InterPro" id="IPR015424">
    <property type="entry name" value="PyrdxlP-dep_Trfase"/>
</dbReference>
<evidence type="ECO:0000256" key="2">
    <source>
        <dbReference type="ARBA" id="ARBA00010447"/>
    </source>
</evidence>
<protein>
    <recommendedName>
        <fullName evidence="3 8">Cysteine desulfurase</fullName>
        <ecNumber evidence="3 8">2.8.1.7</ecNumber>
    </recommendedName>
</protein>
<dbReference type="PANTHER" id="PTHR43586:SF8">
    <property type="entry name" value="CYSTEINE DESULFURASE 1, CHLOROPLASTIC"/>
    <property type="match status" value="1"/>
</dbReference>
<evidence type="ECO:0000256" key="1">
    <source>
        <dbReference type="ARBA" id="ARBA00001933"/>
    </source>
</evidence>
<dbReference type="PATRIC" id="fig|1423749.3.peg.389"/>
<dbReference type="InterPro" id="IPR015421">
    <property type="entry name" value="PyrdxlP-dep_Trfase_major"/>
</dbReference>
<dbReference type="CDD" id="cd06453">
    <property type="entry name" value="SufS_like"/>
    <property type="match status" value="1"/>
</dbReference>
<evidence type="ECO:0000256" key="7">
    <source>
        <dbReference type="RuleBase" id="RU004504"/>
    </source>
</evidence>
<feature type="domain" description="Aminotransferase class V" evidence="9">
    <location>
        <begin position="26"/>
        <end position="396"/>
    </location>
</feature>
<dbReference type="GO" id="GO:0030170">
    <property type="term" value="F:pyridoxal phosphate binding"/>
    <property type="evidence" value="ECO:0007669"/>
    <property type="project" value="UniProtKB-UniRule"/>
</dbReference>
<dbReference type="GO" id="GO:0006534">
    <property type="term" value="P:cysteine metabolic process"/>
    <property type="evidence" value="ECO:0007669"/>
    <property type="project" value="UniProtKB-UniRule"/>
</dbReference>
<evidence type="ECO:0000256" key="6">
    <source>
        <dbReference type="ARBA" id="ARBA00050776"/>
    </source>
</evidence>
<dbReference type="InterPro" id="IPR020578">
    <property type="entry name" value="Aminotrans_V_PyrdxlP_BS"/>
</dbReference>
<evidence type="ECO:0000256" key="8">
    <source>
        <dbReference type="RuleBase" id="RU004506"/>
    </source>
</evidence>
<dbReference type="InterPro" id="IPR016454">
    <property type="entry name" value="Cysteine_dSase"/>
</dbReference>
<dbReference type="Pfam" id="PF00266">
    <property type="entry name" value="Aminotran_5"/>
    <property type="match status" value="1"/>
</dbReference>
<dbReference type="Gene3D" id="3.40.640.10">
    <property type="entry name" value="Type I PLP-dependent aspartate aminotransferase-like (Major domain)"/>
    <property type="match status" value="1"/>
</dbReference>
<comment type="similarity">
    <text evidence="2 8">Belongs to the class-V pyridoxal-phosphate-dependent aminotransferase family. Csd subfamily.</text>
</comment>
<name>A0A0R1VJH3_9LACO</name>
<comment type="cofactor">
    <cofactor evidence="1 7">
        <name>pyridoxal 5'-phosphate</name>
        <dbReference type="ChEBI" id="CHEBI:597326"/>
    </cofactor>
</comment>
<dbReference type="SUPFAM" id="SSF53383">
    <property type="entry name" value="PLP-dependent transferases"/>
    <property type="match status" value="1"/>
</dbReference>
<sequence length="411" mass="45246">MDKTSEEIRHDFPALDQMVNQAPLAYLDNAATSQRPAPVLKTVEDFYFHDNANVHRGVHTLAQRATDRYEQARETVRQFLGAESPTEIIFTKGCTEALNLVASSYGMSQIQAGDEIVISIQEHHSNLIPWQQLAIQKGAILKYIDLTDEGEIDLTDAQEKITDQTKLVAINHASNVMGTITPLKTLVELAHQKGAVVVADGAQAVLHEPVNVRDLDVDFYALSGHKMLAPMGIGVLYGKASLLEKMPPYQYGGEMISRVQRQESSWAQAPYKFEAGTQNVAGAIGLAAAIDYLNNLSWGWIQQQESDLIQYATQELKKVDGLKLYGPKEAQRRSGVFSFNLGQIHPHDVATALDMAGVAVRAGHHCAQPLMDYLGVPATVRASFAFYNTKAEVDQLVTDLQATKEFFDHGA</sequence>
<dbReference type="NCBIfam" id="TIGR01979">
    <property type="entry name" value="sufS"/>
    <property type="match status" value="1"/>
</dbReference>
<dbReference type="PROSITE" id="PS00595">
    <property type="entry name" value="AA_TRANSFER_CLASS_5"/>
    <property type="match status" value="1"/>
</dbReference>
<organism evidence="10 11">
    <name type="scientific">Limosilactobacillus gastricus DSM 16045</name>
    <dbReference type="NCBI Taxonomy" id="1423749"/>
    <lineage>
        <taxon>Bacteria</taxon>
        <taxon>Bacillati</taxon>
        <taxon>Bacillota</taxon>
        <taxon>Bacilli</taxon>
        <taxon>Lactobacillales</taxon>
        <taxon>Lactobacillaceae</taxon>
        <taxon>Limosilactobacillus</taxon>
    </lineage>
</organism>
<accession>A0A0R1VJH3</accession>
<dbReference type="InterPro" id="IPR000192">
    <property type="entry name" value="Aminotrans_V_dom"/>
</dbReference>
<dbReference type="InterPro" id="IPR010970">
    <property type="entry name" value="Cys_dSase_SufS"/>
</dbReference>
<keyword evidence="5 8" id="KW-0663">Pyridoxal phosphate</keyword>